<evidence type="ECO:0000256" key="9">
    <source>
        <dbReference type="ARBA" id="ARBA00023316"/>
    </source>
</evidence>
<keyword evidence="9 10" id="KW-0961">Cell wall biogenesis/degradation</keyword>
<keyword evidence="4 10" id="KW-0808">Transferase</keyword>
<comment type="function">
    <text evidence="10">Cell wall formation. Catalyzes the transfer of a GlcNAc subunit on undecaprenyl-pyrophosphoryl-MurNAc-pentapeptide (lipid intermediate I) to form undecaprenyl-pyrophosphoryl-MurNAc-(pentapeptide)GlcNAc (lipid intermediate II).</text>
</comment>
<comment type="caution">
    <text evidence="10">Lacks conserved residue(s) required for the propagation of feature annotation.</text>
</comment>
<evidence type="ECO:0000313" key="14">
    <source>
        <dbReference type="Proteomes" id="UP000231688"/>
    </source>
</evidence>
<dbReference type="Proteomes" id="UP000231688">
    <property type="component" value="Unassembled WGS sequence"/>
</dbReference>
<protein>
    <recommendedName>
        <fullName evidence="10">UDP-N-acetylglucosamine--N-acetylmuramyl-(pentapeptide) pyrophosphoryl-undecaprenol N-acetylglucosamine transferase</fullName>
        <ecNumber evidence="10">2.4.1.227</ecNumber>
    </recommendedName>
    <alternativeName>
        <fullName evidence="10">Undecaprenyl-PP-MurNAc-pentapeptide-UDPGlcNAc GlcNAc transferase</fullName>
    </alternativeName>
</protein>
<dbReference type="Pfam" id="PF04101">
    <property type="entry name" value="Glyco_tran_28_C"/>
    <property type="match status" value="1"/>
</dbReference>
<dbReference type="SUPFAM" id="SSF53756">
    <property type="entry name" value="UDP-Glycosyltransferase/glycogen phosphorylase"/>
    <property type="match status" value="1"/>
</dbReference>
<feature type="domain" description="Glycosyl transferase family 28 C-terminal" evidence="12">
    <location>
        <begin position="197"/>
        <end position="359"/>
    </location>
</feature>
<comment type="subcellular location">
    <subcellularLocation>
        <location evidence="10">Cell membrane</location>
        <topology evidence="10">Peripheral membrane protein</topology>
        <orientation evidence="10">Cytoplasmic side</orientation>
    </subcellularLocation>
</comment>
<evidence type="ECO:0000313" key="13">
    <source>
        <dbReference type="EMBL" id="PIZ69861.1"/>
    </source>
</evidence>
<organism evidence="13 14">
    <name type="scientific">Candidatus Portnoybacteria bacterium CG_4_10_14_0_2_um_filter_43_36</name>
    <dbReference type="NCBI Taxonomy" id="1974798"/>
    <lineage>
        <taxon>Bacteria</taxon>
        <taxon>Candidatus Portnoyibacteriota</taxon>
    </lineage>
</organism>
<keyword evidence="8 10" id="KW-0131">Cell cycle</keyword>
<evidence type="ECO:0000256" key="7">
    <source>
        <dbReference type="ARBA" id="ARBA00023136"/>
    </source>
</evidence>
<dbReference type="GO" id="GO:0051301">
    <property type="term" value="P:cell division"/>
    <property type="evidence" value="ECO:0007669"/>
    <property type="project" value="UniProtKB-KW"/>
</dbReference>
<evidence type="ECO:0000256" key="6">
    <source>
        <dbReference type="ARBA" id="ARBA00022984"/>
    </source>
</evidence>
<dbReference type="Gene3D" id="3.40.50.2000">
    <property type="entry name" value="Glycogen Phosphorylase B"/>
    <property type="match status" value="2"/>
</dbReference>
<evidence type="ECO:0000256" key="2">
    <source>
        <dbReference type="ARBA" id="ARBA00022618"/>
    </source>
</evidence>
<dbReference type="GO" id="GO:0050511">
    <property type="term" value="F:undecaprenyldiphospho-muramoylpentapeptide beta-N-acetylglucosaminyltransferase activity"/>
    <property type="evidence" value="ECO:0007669"/>
    <property type="project" value="UniProtKB-UniRule"/>
</dbReference>
<comment type="catalytic activity">
    <reaction evidence="10">
        <text>di-trans,octa-cis-undecaprenyl diphospho-N-acetyl-alpha-D-muramoyl-L-alanyl-D-glutamyl-meso-2,6-diaminopimeloyl-D-alanyl-D-alanine + UDP-N-acetyl-alpha-D-glucosamine = di-trans,octa-cis-undecaprenyl diphospho-[N-acetyl-alpha-D-glucosaminyl-(1-&gt;4)]-N-acetyl-alpha-D-muramoyl-L-alanyl-D-glutamyl-meso-2,6-diaminopimeloyl-D-alanyl-D-alanine + UDP + H(+)</text>
        <dbReference type="Rhea" id="RHEA:31227"/>
        <dbReference type="ChEBI" id="CHEBI:15378"/>
        <dbReference type="ChEBI" id="CHEBI:57705"/>
        <dbReference type="ChEBI" id="CHEBI:58223"/>
        <dbReference type="ChEBI" id="CHEBI:61387"/>
        <dbReference type="ChEBI" id="CHEBI:61388"/>
        <dbReference type="EC" id="2.4.1.227"/>
    </reaction>
</comment>
<dbReference type="EC" id="2.4.1.227" evidence="10"/>
<name>A0A2M7UFA0_9BACT</name>
<dbReference type="GO" id="GO:0005886">
    <property type="term" value="C:plasma membrane"/>
    <property type="evidence" value="ECO:0007669"/>
    <property type="project" value="UniProtKB-SubCell"/>
</dbReference>
<feature type="binding site" evidence="10">
    <location>
        <position position="204"/>
    </location>
    <ligand>
        <name>UDP-N-acetyl-alpha-D-glucosamine</name>
        <dbReference type="ChEBI" id="CHEBI:57705"/>
    </ligand>
</feature>
<dbReference type="GO" id="GO:0008360">
    <property type="term" value="P:regulation of cell shape"/>
    <property type="evidence" value="ECO:0007669"/>
    <property type="project" value="UniProtKB-KW"/>
</dbReference>
<keyword evidence="2 10" id="KW-0132">Cell division</keyword>
<feature type="domain" description="Glycosyltransferase family 28 N-terminal" evidence="11">
    <location>
        <begin position="3"/>
        <end position="143"/>
    </location>
</feature>
<dbReference type="PANTHER" id="PTHR21015:SF22">
    <property type="entry name" value="GLYCOSYLTRANSFERASE"/>
    <property type="match status" value="1"/>
</dbReference>
<dbReference type="AlphaFoldDB" id="A0A2M7UFA0"/>
<reference evidence="14" key="1">
    <citation type="submission" date="2017-09" db="EMBL/GenBank/DDBJ databases">
        <title>Depth-based differentiation of microbial function through sediment-hosted aquifers and enrichment of novel symbionts in the deep terrestrial subsurface.</title>
        <authorList>
            <person name="Probst A.J."/>
            <person name="Ladd B."/>
            <person name="Jarett J.K."/>
            <person name="Geller-Mcgrath D.E."/>
            <person name="Sieber C.M.K."/>
            <person name="Emerson J.B."/>
            <person name="Anantharaman K."/>
            <person name="Thomas B.C."/>
            <person name="Malmstrom R."/>
            <person name="Stieglmeier M."/>
            <person name="Klingl A."/>
            <person name="Woyke T."/>
            <person name="Ryan C.M."/>
            <person name="Banfield J.F."/>
        </authorList>
    </citation>
    <scope>NUCLEOTIDE SEQUENCE [LARGE SCALE GENOMIC DNA]</scope>
</reference>
<keyword evidence="3 10" id="KW-0328">Glycosyltransferase</keyword>
<feature type="binding site" evidence="10">
    <location>
        <position position="303"/>
    </location>
    <ligand>
        <name>UDP-N-acetyl-alpha-D-glucosamine</name>
        <dbReference type="ChEBI" id="CHEBI:57705"/>
    </ligand>
</feature>
<evidence type="ECO:0000256" key="3">
    <source>
        <dbReference type="ARBA" id="ARBA00022676"/>
    </source>
</evidence>
<comment type="similarity">
    <text evidence="10">Belongs to the glycosyltransferase 28 family. MurG subfamily.</text>
</comment>
<evidence type="ECO:0000256" key="4">
    <source>
        <dbReference type="ARBA" id="ARBA00022679"/>
    </source>
</evidence>
<keyword evidence="7 10" id="KW-0472">Membrane</keyword>
<keyword evidence="6 10" id="KW-0573">Peptidoglycan synthesis</keyword>
<evidence type="ECO:0000256" key="1">
    <source>
        <dbReference type="ARBA" id="ARBA00022475"/>
    </source>
</evidence>
<dbReference type="Pfam" id="PF03033">
    <property type="entry name" value="Glyco_transf_28"/>
    <property type="match status" value="1"/>
</dbReference>
<evidence type="ECO:0000259" key="12">
    <source>
        <dbReference type="Pfam" id="PF04101"/>
    </source>
</evidence>
<dbReference type="GO" id="GO:0005975">
    <property type="term" value="P:carbohydrate metabolic process"/>
    <property type="evidence" value="ECO:0007669"/>
    <property type="project" value="InterPro"/>
</dbReference>
<dbReference type="GO" id="GO:0051991">
    <property type="term" value="F:UDP-N-acetyl-D-glucosamine:N-acetylmuramoyl-L-alanyl-D-glutamyl-meso-2,6-diaminopimelyl-D-alanyl-D-alanine-diphosphoundecaprenol 4-beta-N-acetylglucosaminlytransferase activity"/>
    <property type="evidence" value="ECO:0007669"/>
    <property type="project" value="RHEA"/>
</dbReference>
<accession>A0A2M7UFA0</accession>
<gene>
    <name evidence="10" type="primary">murG</name>
    <name evidence="13" type="ORF">COY10_00680</name>
</gene>
<dbReference type="PANTHER" id="PTHR21015">
    <property type="entry name" value="UDP-N-ACETYLGLUCOSAMINE--N-ACETYLMURAMYL-(PENTAPEPTIDE) PYROPHOSPHORYL-UNDECAPRENOL N-ACETYLGLUCOSAMINE TRANSFERASE 1"/>
    <property type="match status" value="1"/>
</dbReference>
<dbReference type="InterPro" id="IPR007235">
    <property type="entry name" value="Glyco_trans_28_C"/>
</dbReference>
<feature type="binding site" evidence="10">
    <location>
        <begin position="10"/>
        <end position="12"/>
    </location>
    <ligand>
        <name>UDP-N-acetyl-alpha-D-glucosamine</name>
        <dbReference type="ChEBI" id="CHEBI:57705"/>
    </ligand>
</feature>
<keyword evidence="5 10" id="KW-0133">Cell shape</keyword>
<proteinExistence type="inferred from homology"/>
<sequence>MRIVFTSGGTGGHIFPIIAVARQLKKIYGGAEPLEMFFIGSDDGYREVLLGEEIAVKLIFTGKLRRYFSLWTVLDILKIPIGLIQSFWHLYVLMPDVVFSKGGGGSICPVFVAWLYRIPVLSHESDAIPGLANQIGAIFSKRLAVSFQSAERYFSKKKTALVGNPIRLKLVQSCLSDNLDKGEKAQSAFNIASQKPVIFILGGSQGAEKINQLILSVLPDLLDKYEVIHQCGDRNYAGVRGLIKELPANYHLFPFLNESQMASAYFLSDLIISRAGAGSIFEIASCAKPSILIPIPKSPSDHQRKNAFAYARAGATSVLEQDNITPHLLLSEISEILDNPAATQKMRENAKNFSRLEAADNIARALIEMGRQ</sequence>
<dbReference type="InterPro" id="IPR006009">
    <property type="entry name" value="GlcNAc_MurG"/>
</dbReference>
<evidence type="ECO:0000256" key="8">
    <source>
        <dbReference type="ARBA" id="ARBA00023306"/>
    </source>
</evidence>
<dbReference type="InterPro" id="IPR004276">
    <property type="entry name" value="GlycoTrans_28_N"/>
</dbReference>
<dbReference type="UniPathway" id="UPA00219"/>
<feature type="binding site" evidence="10">
    <location>
        <position position="167"/>
    </location>
    <ligand>
        <name>UDP-N-acetyl-alpha-D-glucosamine</name>
        <dbReference type="ChEBI" id="CHEBI:57705"/>
    </ligand>
</feature>
<keyword evidence="1 10" id="KW-1003">Cell membrane</keyword>
<dbReference type="HAMAP" id="MF_00033">
    <property type="entry name" value="MurG"/>
    <property type="match status" value="1"/>
</dbReference>
<dbReference type="EMBL" id="PFOH01000015">
    <property type="protein sequence ID" value="PIZ69861.1"/>
    <property type="molecule type" value="Genomic_DNA"/>
</dbReference>
<comment type="caution">
    <text evidence="13">The sequence shown here is derived from an EMBL/GenBank/DDBJ whole genome shotgun (WGS) entry which is preliminary data.</text>
</comment>
<dbReference type="GO" id="GO:0009252">
    <property type="term" value="P:peptidoglycan biosynthetic process"/>
    <property type="evidence" value="ECO:0007669"/>
    <property type="project" value="UniProtKB-UniRule"/>
</dbReference>
<evidence type="ECO:0000256" key="10">
    <source>
        <dbReference type="HAMAP-Rule" id="MF_00033"/>
    </source>
</evidence>
<dbReference type="GO" id="GO:0071555">
    <property type="term" value="P:cell wall organization"/>
    <property type="evidence" value="ECO:0007669"/>
    <property type="project" value="UniProtKB-KW"/>
</dbReference>
<evidence type="ECO:0000259" key="11">
    <source>
        <dbReference type="Pfam" id="PF03033"/>
    </source>
</evidence>
<evidence type="ECO:0000256" key="5">
    <source>
        <dbReference type="ARBA" id="ARBA00022960"/>
    </source>
</evidence>
<dbReference type="CDD" id="cd03785">
    <property type="entry name" value="GT28_MurG"/>
    <property type="match status" value="1"/>
</dbReference>
<comment type="pathway">
    <text evidence="10">Cell wall biogenesis; peptidoglycan biosynthesis.</text>
</comment>